<dbReference type="Pfam" id="PF19578">
    <property type="entry name" value="DUF6090"/>
    <property type="match status" value="1"/>
</dbReference>
<sequence>MIKFFRKIRQNLFMQNKTGKYFKYAIGEIVLVVIGILIALQVNYLNEQRKENNFEIEILKQIQINLQTDLIEIREDLEVIDFVNKACVDVKNHILNLDQPSDSLSISAAILRATPHFSPITSGYNLLQNRSVGIIKNDSLRDAIIYQYDMLYPYYKTYEEERGRFHALHSEPQLIEYFSMNYNVNQPLSFRGLFFEISKEDYQRLREDLKFLKLLKAITFENSLIQSRGKRVEKNTLDLINKINVELNSK</sequence>
<gene>
    <name evidence="2" type="ORF">GCM10023315_19270</name>
</gene>
<keyword evidence="1" id="KW-0472">Membrane</keyword>
<protein>
    <submittedName>
        <fullName evidence="2">Uncharacterized protein</fullName>
    </submittedName>
</protein>
<name>A0ABP9HFI1_9FLAO</name>
<evidence type="ECO:0000256" key="1">
    <source>
        <dbReference type="SAM" id="Phobius"/>
    </source>
</evidence>
<dbReference type="Proteomes" id="UP001501692">
    <property type="component" value="Unassembled WGS sequence"/>
</dbReference>
<organism evidence="2 3">
    <name type="scientific">Algibacter aquimarinus</name>
    <dbReference type="NCBI Taxonomy" id="1136748"/>
    <lineage>
        <taxon>Bacteria</taxon>
        <taxon>Pseudomonadati</taxon>
        <taxon>Bacteroidota</taxon>
        <taxon>Flavobacteriia</taxon>
        <taxon>Flavobacteriales</taxon>
        <taxon>Flavobacteriaceae</taxon>
        <taxon>Algibacter</taxon>
    </lineage>
</organism>
<accession>A0ABP9HFI1</accession>
<dbReference type="EMBL" id="BAABJK010000006">
    <property type="protein sequence ID" value="GAA4969648.1"/>
    <property type="molecule type" value="Genomic_DNA"/>
</dbReference>
<keyword evidence="1" id="KW-0812">Transmembrane</keyword>
<proteinExistence type="predicted"/>
<feature type="transmembrane region" description="Helical" evidence="1">
    <location>
        <begin position="21"/>
        <end position="40"/>
    </location>
</feature>
<reference evidence="3" key="1">
    <citation type="journal article" date="2019" name="Int. J. Syst. Evol. Microbiol.">
        <title>The Global Catalogue of Microorganisms (GCM) 10K type strain sequencing project: providing services to taxonomists for standard genome sequencing and annotation.</title>
        <authorList>
            <consortium name="The Broad Institute Genomics Platform"/>
            <consortium name="The Broad Institute Genome Sequencing Center for Infectious Disease"/>
            <person name="Wu L."/>
            <person name="Ma J."/>
        </authorList>
    </citation>
    <scope>NUCLEOTIDE SEQUENCE [LARGE SCALE GENOMIC DNA]</scope>
    <source>
        <strain evidence="3">JCM 18287</strain>
    </source>
</reference>
<dbReference type="InterPro" id="IPR045749">
    <property type="entry name" value="DUF6090"/>
</dbReference>
<evidence type="ECO:0000313" key="2">
    <source>
        <dbReference type="EMBL" id="GAA4969648.1"/>
    </source>
</evidence>
<evidence type="ECO:0000313" key="3">
    <source>
        <dbReference type="Proteomes" id="UP001501692"/>
    </source>
</evidence>
<keyword evidence="3" id="KW-1185">Reference proteome</keyword>
<keyword evidence="1" id="KW-1133">Transmembrane helix</keyword>
<comment type="caution">
    <text evidence="2">The sequence shown here is derived from an EMBL/GenBank/DDBJ whole genome shotgun (WGS) entry which is preliminary data.</text>
</comment>